<proteinExistence type="predicted"/>
<sequence length="167" mass="19475">MYSDNFLFYLYLVVVISILLVFSFFVSLQLKLFSLNFVKSISLLYFFREKLSFIQKDYLDFYSSYIVRFDYFKAIALSELLLENLDTVESKVILCSSLGSIYDEMSFVAIAEYYYLEALSYNSNDINLILNLVKLYSILGHNNKSKLFLEKALKIDSNITIPSSLSY</sequence>
<dbReference type="RefSeq" id="YP_009394452.1">
    <property type="nucleotide sequence ID" value="NC_035273.1"/>
</dbReference>
<accession>A0A1Z1MB81</accession>
<evidence type="ECO:0000256" key="1">
    <source>
        <dbReference type="SAM" id="Phobius"/>
    </source>
</evidence>
<dbReference type="AlphaFoldDB" id="A0A1Z1MB81"/>
<keyword evidence="1" id="KW-1133">Transmembrane helix</keyword>
<dbReference type="EMBL" id="MF101426">
    <property type="protein sequence ID" value="ARW63014.1"/>
    <property type="molecule type" value="Genomic_DNA"/>
</dbReference>
<feature type="transmembrane region" description="Helical" evidence="1">
    <location>
        <begin position="6"/>
        <end position="30"/>
    </location>
</feature>
<protein>
    <submittedName>
        <fullName evidence="2">Uncharacterized protein</fullName>
    </submittedName>
</protein>
<dbReference type="Gene3D" id="1.25.40.10">
    <property type="entry name" value="Tetratricopeptide repeat domain"/>
    <property type="match status" value="1"/>
</dbReference>
<dbReference type="InterPro" id="IPR011990">
    <property type="entry name" value="TPR-like_helical_dom_sf"/>
</dbReference>
<keyword evidence="1" id="KW-0812">Transmembrane</keyword>
<keyword evidence="2" id="KW-0150">Chloroplast</keyword>
<keyword evidence="2" id="KW-0934">Plastid</keyword>
<dbReference type="SUPFAM" id="SSF48452">
    <property type="entry name" value="TPR-like"/>
    <property type="match status" value="1"/>
</dbReference>
<reference evidence="2" key="1">
    <citation type="journal article" date="2017" name="J. Phycol.">
        <title>Analysis of chloroplast genomes and a supermatrix inform reclassification of the Rhodomelaceae (Rhodophyta).</title>
        <authorList>
            <person name="Diaz-Tapia P."/>
            <person name="Maggs C.A."/>
            <person name="West J.A."/>
            <person name="Verbruggen H."/>
        </authorList>
    </citation>
    <scope>NUCLEOTIDE SEQUENCE</scope>
    <source>
        <strain evidence="2">PD546</strain>
    </source>
</reference>
<organism evidence="2">
    <name type="scientific">Vertebrata thuyoides</name>
    <dbReference type="NCBI Taxonomy" id="2006970"/>
    <lineage>
        <taxon>Eukaryota</taxon>
        <taxon>Rhodophyta</taxon>
        <taxon>Florideophyceae</taxon>
        <taxon>Rhodymeniophycidae</taxon>
        <taxon>Ceramiales</taxon>
        <taxon>Rhodomelaceae</taxon>
        <taxon>Polysiphonioideae</taxon>
        <taxon>Vertebrata</taxon>
    </lineage>
</organism>
<gene>
    <name evidence="2" type="primary">ycf37</name>
</gene>
<keyword evidence="1" id="KW-0472">Membrane</keyword>
<geneLocation type="chloroplast" evidence="2"/>
<evidence type="ECO:0000313" key="2">
    <source>
        <dbReference type="EMBL" id="ARW63014.1"/>
    </source>
</evidence>
<dbReference type="GeneID" id="33356318"/>
<name>A0A1Z1MB81_9FLOR</name>